<name>A0A1Q5SQ15_9BACL</name>
<accession>A0A1Q5SQ15</accession>
<proteinExistence type="predicted"/>
<dbReference type="EMBL" id="MQMG01000049">
    <property type="protein sequence ID" value="OKO90094.1"/>
    <property type="molecule type" value="Genomic_DNA"/>
</dbReference>
<evidence type="ECO:0000313" key="1">
    <source>
        <dbReference type="EMBL" id="OKO90094.1"/>
    </source>
</evidence>
<sequence length="66" mass="8028">MDWQFANFFYVYQTSFIFPGFFDYVKRNIRMDKIIFNLSLSNSQLSGYRDNLYSAINHLINQHMFV</sequence>
<dbReference type="Proteomes" id="UP000186030">
    <property type="component" value="Unassembled WGS sequence"/>
</dbReference>
<dbReference type="AlphaFoldDB" id="A0A1Q5SQ15"/>
<organism evidence="1 2">
    <name type="scientific">Geobacillus proteiniphilus</name>
    <dbReference type="NCBI Taxonomy" id="860353"/>
    <lineage>
        <taxon>Bacteria</taxon>
        <taxon>Bacillati</taxon>
        <taxon>Bacillota</taxon>
        <taxon>Bacilli</taxon>
        <taxon>Bacillales</taxon>
        <taxon>Anoxybacillaceae</taxon>
        <taxon>Geobacillus</taxon>
    </lineage>
</organism>
<reference evidence="2" key="2">
    <citation type="submission" date="2017-01" db="EMBL/GenBank/DDBJ databases">
        <title>Genome sequencing and annotation of Geobacillus sp. 1017, a Hydrocarbon-Oxidizing Thermophilic Bacterium Isolated from a Heavy Oil Reservoir (China).</title>
        <authorList>
            <person name="Kadnikov V.V."/>
            <person name="Mardanov A.V."/>
            <person name="Poltaraus A.B."/>
            <person name="Sokolova D.S."/>
            <person name="Semenova E.M."/>
            <person name="Ravin N.V."/>
            <person name="Tourova T.P."/>
            <person name="Nazina T.N."/>
        </authorList>
    </citation>
    <scope>NUCLEOTIDE SEQUENCE [LARGE SCALE GENOMIC DNA]</scope>
    <source>
        <strain evidence="2">1017</strain>
    </source>
</reference>
<evidence type="ECO:0000313" key="2">
    <source>
        <dbReference type="Proteomes" id="UP000186030"/>
    </source>
</evidence>
<reference evidence="1 2" key="1">
    <citation type="submission" date="2016-11" db="EMBL/GenBank/DDBJ databases">
        <authorList>
            <person name="Kadnikov V."/>
            <person name="Nazina T."/>
        </authorList>
    </citation>
    <scope>NUCLEOTIDE SEQUENCE [LARGE SCALE GENOMIC DNA]</scope>
    <source>
        <strain evidence="1 2">1017</strain>
    </source>
</reference>
<protein>
    <submittedName>
        <fullName evidence="1">Uncharacterized protein</fullName>
    </submittedName>
</protein>
<gene>
    <name evidence="1" type="ORF">BRO54_3130</name>
</gene>
<comment type="caution">
    <text evidence="1">The sequence shown here is derived from an EMBL/GenBank/DDBJ whole genome shotgun (WGS) entry which is preliminary data.</text>
</comment>